<keyword evidence="6" id="KW-0645">Protease</keyword>
<dbReference type="InterPro" id="IPR015063">
    <property type="entry name" value="USP8_dimer"/>
</dbReference>
<keyword evidence="9" id="KW-0378">Hydrolase</keyword>
<evidence type="ECO:0000256" key="6">
    <source>
        <dbReference type="ARBA" id="ARBA00022670"/>
    </source>
</evidence>
<comment type="cofactor">
    <cofactor evidence="1">
        <name>Zn(2+)</name>
        <dbReference type="ChEBI" id="CHEBI:29105"/>
    </cofactor>
</comment>
<dbReference type="OrthoDB" id="3640at2759"/>
<accession>A0A835QP97</accession>
<dbReference type="GO" id="GO:0005768">
    <property type="term" value="C:endosome"/>
    <property type="evidence" value="ECO:0007669"/>
    <property type="project" value="TreeGrafter"/>
</dbReference>
<feature type="domain" description="MPN" evidence="14">
    <location>
        <begin position="333"/>
        <end position="464"/>
    </location>
</feature>
<keyword evidence="12" id="KW-0472">Membrane</keyword>
<dbReference type="InterPro" id="IPR044098">
    <property type="entry name" value="STAMBP/STALP-like_MPN"/>
</dbReference>
<evidence type="ECO:0000259" key="14">
    <source>
        <dbReference type="PROSITE" id="PS50249"/>
    </source>
</evidence>
<keyword evidence="7" id="KW-0479">Metal-binding</keyword>
<evidence type="ECO:0000256" key="5">
    <source>
        <dbReference type="ARBA" id="ARBA00022490"/>
    </source>
</evidence>
<evidence type="ECO:0000256" key="4">
    <source>
        <dbReference type="ARBA" id="ARBA00010981"/>
    </source>
</evidence>
<dbReference type="GO" id="GO:0006508">
    <property type="term" value="P:proteolysis"/>
    <property type="evidence" value="ECO:0007669"/>
    <property type="project" value="UniProtKB-KW"/>
</dbReference>
<dbReference type="FunFam" id="1.20.58.80:FF:000020">
    <property type="entry name" value="AMSH-like ubiquitin thioesterase 3"/>
    <property type="match status" value="1"/>
</dbReference>
<dbReference type="Pfam" id="PF01398">
    <property type="entry name" value="JAB"/>
    <property type="match status" value="1"/>
</dbReference>
<feature type="region of interest" description="Disordered" evidence="13">
    <location>
        <begin position="240"/>
        <end position="271"/>
    </location>
</feature>
<evidence type="ECO:0000256" key="10">
    <source>
        <dbReference type="ARBA" id="ARBA00022833"/>
    </source>
</evidence>
<dbReference type="InterPro" id="IPR037518">
    <property type="entry name" value="MPN"/>
</dbReference>
<dbReference type="Pfam" id="PF08969">
    <property type="entry name" value="USP8_dimer"/>
    <property type="match status" value="1"/>
</dbReference>
<dbReference type="GO" id="GO:0061578">
    <property type="term" value="F:K63-linked deubiquitinase activity"/>
    <property type="evidence" value="ECO:0007669"/>
    <property type="project" value="InterPro"/>
</dbReference>
<evidence type="ECO:0000256" key="2">
    <source>
        <dbReference type="ARBA" id="ARBA00004170"/>
    </source>
</evidence>
<evidence type="ECO:0000256" key="12">
    <source>
        <dbReference type="ARBA" id="ARBA00023136"/>
    </source>
</evidence>
<dbReference type="CDD" id="cd08066">
    <property type="entry name" value="MPN_AMSH_like"/>
    <property type="match status" value="1"/>
</dbReference>
<dbReference type="Proteomes" id="UP000639772">
    <property type="component" value="Unassembled WGS sequence"/>
</dbReference>
<gene>
    <name evidence="15" type="ORF">HPP92_016719</name>
</gene>
<evidence type="ECO:0000256" key="11">
    <source>
        <dbReference type="ARBA" id="ARBA00023049"/>
    </source>
</evidence>
<evidence type="ECO:0000256" key="1">
    <source>
        <dbReference type="ARBA" id="ARBA00001947"/>
    </source>
</evidence>
<dbReference type="PANTHER" id="PTHR12947">
    <property type="entry name" value="AMSH-LIKE PROTEASE"/>
    <property type="match status" value="1"/>
</dbReference>
<evidence type="ECO:0000313" key="15">
    <source>
        <dbReference type="EMBL" id="KAG0472173.1"/>
    </source>
</evidence>
<evidence type="ECO:0000256" key="9">
    <source>
        <dbReference type="ARBA" id="ARBA00022801"/>
    </source>
</evidence>
<dbReference type="SMART" id="SM00232">
    <property type="entry name" value="JAB_MPN"/>
    <property type="match status" value="1"/>
</dbReference>
<keyword evidence="11" id="KW-0482">Metalloprotease</keyword>
<reference evidence="15 16" key="1">
    <citation type="journal article" date="2020" name="Nat. Food">
        <title>A phased Vanilla planifolia genome enables genetic improvement of flavour and production.</title>
        <authorList>
            <person name="Hasing T."/>
            <person name="Tang H."/>
            <person name="Brym M."/>
            <person name="Khazi F."/>
            <person name="Huang T."/>
            <person name="Chambers A.H."/>
        </authorList>
    </citation>
    <scope>NUCLEOTIDE SEQUENCE [LARGE SCALE GENOMIC DNA]</scope>
    <source>
        <tissue evidence="15">Leaf</tissue>
    </source>
</reference>
<dbReference type="GO" id="GO:0071108">
    <property type="term" value="P:protein K48-linked deubiquitination"/>
    <property type="evidence" value="ECO:0007669"/>
    <property type="project" value="TreeGrafter"/>
</dbReference>
<dbReference type="AlphaFoldDB" id="A0A835QP97"/>
<evidence type="ECO:0000256" key="13">
    <source>
        <dbReference type="SAM" id="MobiDB-lite"/>
    </source>
</evidence>
<dbReference type="EMBL" id="JADCNM010000008">
    <property type="protein sequence ID" value="KAG0472173.1"/>
    <property type="molecule type" value="Genomic_DNA"/>
</dbReference>
<dbReference type="PANTHER" id="PTHR12947:SF18">
    <property type="entry name" value="AMSH-LIKE UBIQUITIN THIOESTERASE 3"/>
    <property type="match status" value="1"/>
</dbReference>
<dbReference type="PROSITE" id="PS50249">
    <property type="entry name" value="MPN"/>
    <property type="match status" value="1"/>
</dbReference>
<sequence length="510" mass="58133">MMTESRRVIPVAGAPRRPVNINALSQKVEVDNRISLHYYYRIADNLLRQASIYREEKNLIDLYIILLRFSSLICETIPSHRDYQLLLPKQKATFRKKLLDVVNELEALKPMVQHQIDEINGEHMYQTDAQGSNYYDSDFVRKHPPSSPSTMQLLHKQTIERSQVLPPDRQMDTLFRKLTLNTPYPKEETLSRHSILGPNGLRGQWAGPITGIRVQYPRNIDLEHSGMPGVNQMQSHEIGTYSESNSKGRNSDMDSVLSLDDGSWSATEEESHSFKTDAAKENYFQLNIRQPSTPPVLAEVWPEVHPISPSKVADPRPGLPKLPQEGDSKSYQKLHVPVQMLECFLKLAEANTLKNLETCGVLAGLLKNRMFVVTTLIIPKQESTSDSCQTTDEEEIFNIQDERSLFPLGWIHTHPTQTCFMSSIDLHTHYSYQIMLPEAIAIVMAPTDTDRKHGIFHLSDPSGVTVIRNCQERGFHPHEEPSDGSPIYEHCSHVFMNTNIKFDVVDLRSK</sequence>
<name>A0A835QP97_VANPL</name>
<dbReference type="GO" id="GO:0140492">
    <property type="term" value="F:metal-dependent deubiquitinase activity"/>
    <property type="evidence" value="ECO:0007669"/>
    <property type="project" value="InterPro"/>
</dbReference>
<dbReference type="Gene3D" id="3.40.140.10">
    <property type="entry name" value="Cytidine Deaminase, domain 2"/>
    <property type="match status" value="1"/>
</dbReference>
<organism evidence="15 16">
    <name type="scientific">Vanilla planifolia</name>
    <name type="common">Vanilla</name>
    <dbReference type="NCBI Taxonomy" id="51239"/>
    <lineage>
        <taxon>Eukaryota</taxon>
        <taxon>Viridiplantae</taxon>
        <taxon>Streptophyta</taxon>
        <taxon>Embryophyta</taxon>
        <taxon>Tracheophyta</taxon>
        <taxon>Spermatophyta</taxon>
        <taxon>Magnoliopsida</taxon>
        <taxon>Liliopsida</taxon>
        <taxon>Asparagales</taxon>
        <taxon>Orchidaceae</taxon>
        <taxon>Vanilloideae</taxon>
        <taxon>Vanilleae</taxon>
        <taxon>Vanilla</taxon>
    </lineage>
</organism>
<comment type="subcellular location">
    <subcellularLocation>
        <location evidence="3">Cytoplasm</location>
    </subcellularLocation>
    <subcellularLocation>
        <location evidence="2">Membrane</location>
        <topology evidence="2">Peripheral membrane protein</topology>
    </subcellularLocation>
</comment>
<evidence type="ECO:0000313" key="16">
    <source>
        <dbReference type="Proteomes" id="UP000639772"/>
    </source>
</evidence>
<evidence type="ECO:0000256" key="8">
    <source>
        <dbReference type="ARBA" id="ARBA00022786"/>
    </source>
</evidence>
<dbReference type="SUPFAM" id="SSF102712">
    <property type="entry name" value="JAB1/MPN domain"/>
    <property type="match status" value="1"/>
</dbReference>
<dbReference type="GO" id="GO:0070536">
    <property type="term" value="P:protein K63-linked deubiquitination"/>
    <property type="evidence" value="ECO:0007669"/>
    <property type="project" value="InterPro"/>
</dbReference>
<keyword evidence="8" id="KW-0833">Ubl conjugation pathway</keyword>
<dbReference type="GO" id="GO:0016020">
    <property type="term" value="C:membrane"/>
    <property type="evidence" value="ECO:0007669"/>
    <property type="project" value="UniProtKB-SubCell"/>
</dbReference>
<evidence type="ECO:0000256" key="7">
    <source>
        <dbReference type="ARBA" id="ARBA00022723"/>
    </source>
</evidence>
<keyword evidence="5" id="KW-0963">Cytoplasm</keyword>
<dbReference type="FunFam" id="3.40.140.10:FF:000024">
    <property type="entry name" value="AMSH-like ubiquitin thioesterase 3"/>
    <property type="match status" value="1"/>
</dbReference>
<dbReference type="GO" id="GO:0046872">
    <property type="term" value="F:metal ion binding"/>
    <property type="evidence" value="ECO:0007669"/>
    <property type="project" value="UniProtKB-KW"/>
</dbReference>
<comment type="similarity">
    <text evidence="4">Belongs to the peptidase M67C family.</text>
</comment>
<proteinExistence type="inferred from homology"/>
<dbReference type="Gene3D" id="1.20.58.80">
    <property type="entry name" value="Phosphotransferase system, lactose/cellobiose-type IIA subunit"/>
    <property type="match status" value="1"/>
</dbReference>
<protein>
    <recommendedName>
        <fullName evidence="14">MPN domain-containing protein</fullName>
    </recommendedName>
</protein>
<keyword evidence="10" id="KW-0862">Zinc</keyword>
<comment type="caution">
    <text evidence="15">The sequence shown here is derived from an EMBL/GenBank/DDBJ whole genome shotgun (WGS) entry which is preliminary data.</text>
</comment>
<dbReference type="InterPro" id="IPR000555">
    <property type="entry name" value="JAMM/MPN+_dom"/>
</dbReference>
<evidence type="ECO:0000256" key="3">
    <source>
        <dbReference type="ARBA" id="ARBA00004496"/>
    </source>
</evidence>